<reference evidence="2" key="1">
    <citation type="submission" date="2017-01" db="EMBL/GenBank/DDBJ databases">
        <title>Comparative genomics of anhydrobiosis in the tardigrade Hypsibius dujardini.</title>
        <authorList>
            <person name="Yoshida Y."/>
            <person name="Koutsovoulos G."/>
            <person name="Laetsch D."/>
            <person name="Stevens L."/>
            <person name="Kumar S."/>
            <person name="Horikawa D."/>
            <person name="Ishino K."/>
            <person name="Komine S."/>
            <person name="Tomita M."/>
            <person name="Blaxter M."/>
            <person name="Arakawa K."/>
        </authorList>
    </citation>
    <scope>NUCLEOTIDE SEQUENCE [LARGE SCALE GENOMIC DNA]</scope>
    <source>
        <strain evidence="2">Z151</strain>
    </source>
</reference>
<dbReference type="AlphaFoldDB" id="A0A1W0WPM7"/>
<evidence type="ECO:0000313" key="2">
    <source>
        <dbReference type="Proteomes" id="UP000192578"/>
    </source>
</evidence>
<name>A0A1W0WPM7_HYPEX</name>
<sequence length="78" mass="8758">MALRGIILGATAAAVRHAANLARKNLPDVQREFLQRCDFSSATSPFPARNFVTAQIHPTGIRPCPFRETERNRRRQGK</sequence>
<evidence type="ECO:0000313" key="1">
    <source>
        <dbReference type="EMBL" id="OQV17161.1"/>
    </source>
</evidence>
<dbReference type="EMBL" id="MTYJ01000065">
    <property type="protein sequence ID" value="OQV17161.1"/>
    <property type="molecule type" value="Genomic_DNA"/>
</dbReference>
<organism evidence="1 2">
    <name type="scientific">Hypsibius exemplaris</name>
    <name type="common">Freshwater tardigrade</name>
    <dbReference type="NCBI Taxonomy" id="2072580"/>
    <lineage>
        <taxon>Eukaryota</taxon>
        <taxon>Metazoa</taxon>
        <taxon>Ecdysozoa</taxon>
        <taxon>Tardigrada</taxon>
        <taxon>Eutardigrada</taxon>
        <taxon>Parachela</taxon>
        <taxon>Hypsibioidea</taxon>
        <taxon>Hypsibiidae</taxon>
        <taxon>Hypsibius</taxon>
    </lineage>
</organism>
<dbReference type="Proteomes" id="UP000192578">
    <property type="component" value="Unassembled WGS sequence"/>
</dbReference>
<protein>
    <submittedName>
        <fullName evidence="1">Uncharacterized protein</fullName>
    </submittedName>
</protein>
<comment type="caution">
    <text evidence="1">The sequence shown here is derived from an EMBL/GenBank/DDBJ whole genome shotgun (WGS) entry which is preliminary data.</text>
</comment>
<keyword evidence="2" id="KW-1185">Reference proteome</keyword>
<proteinExistence type="predicted"/>
<accession>A0A1W0WPM7</accession>
<gene>
    <name evidence="1" type="ORF">BV898_08741</name>
</gene>